<accession>A0A1H9XEE1</accession>
<gene>
    <name evidence="1" type="ORF">SAMN04488000_13350</name>
</gene>
<proteinExistence type="predicted"/>
<dbReference type="EMBL" id="FOFV01000033">
    <property type="protein sequence ID" value="SES44505.1"/>
    <property type="molecule type" value="Genomic_DNA"/>
</dbReference>
<dbReference type="AlphaFoldDB" id="A0A1H9XEE1"/>
<keyword evidence="2" id="KW-1185">Reference proteome</keyword>
<evidence type="ECO:0000313" key="1">
    <source>
        <dbReference type="EMBL" id="SES44505.1"/>
    </source>
</evidence>
<protein>
    <submittedName>
        <fullName evidence="1">Uncharacterized protein</fullName>
    </submittedName>
</protein>
<evidence type="ECO:0000313" key="2">
    <source>
        <dbReference type="Proteomes" id="UP000199503"/>
    </source>
</evidence>
<sequence length="80" mass="8651">MDRAGAAQVGRLRAGVASRRRSVNLRPQKGRQVALAEHLVDGGIPRARGRGIRQVVTSWDMETGIATTCPRDPSTVTRTT</sequence>
<name>A0A1H9XEE1_9PSEU</name>
<organism evidence="1 2">
    <name type="scientific">Lentzea albida</name>
    <dbReference type="NCBI Taxonomy" id="65499"/>
    <lineage>
        <taxon>Bacteria</taxon>
        <taxon>Bacillati</taxon>
        <taxon>Actinomycetota</taxon>
        <taxon>Actinomycetes</taxon>
        <taxon>Pseudonocardiales</taxon>
        <taxon>Pseudonocardiaceae</taxon>
        <taxon>Lentzea</taxon>
    </lineage>
</organism>
<reference evidence="2" key="1">
    <citation type="submission" date="2016-10" db="EMBL/GenBank/DDBJ databases">
        <authorList>
            <person name="Varghese N."/>
            <person name="Submissions S."/>
        </authorList>
    </citation>
    <scope>NUCLEOTIDE SEQUENCE [LARGE SCALE GENOMIC DNA]</scope>
    <source>
        <strain evidence="2">DSM 44437</strain>
    </source>
</reference>
<dbReference type="Proteomes" id="UP000199503">
    <property type="component" value="Unassembled WGS sequence"/>
</dbReference>